<keyword evidence="2 5" id="KW-0812">Transmembrane</keyword>
<protein>
    <submittedName>
        <fullName evidence="8">G-protein coupled receptors family 1 profile domain-containing protein</fullName>
    </submittedName>
</protein>
<sequence>MKVFLVVSFQLIIIGVLSVPVVYYADVMEVEILSENGKNLTHLETIRMCRSDMPDEILPYFVFLMILLGCIAPTTITWCSYICLVICLGKKSGTSPLVQAYRSRVAVFLFLAVIIHFICWAPNWYALLSVVVSDYLIMPSPNLMHIIM</sequence>
<dbReference type="AlphaFoldDB" id="A0A914BZK5"/>
<keyword evidence="7" id="KW-1185">Reference proteome</keyword>
<evidence type="ECO:0000259" key="6">
    <source>
        <dbReference type="PROSITE" id="PS50262"/>
    </source>
</evidence>
<accession>A0A914BZK5</accession>
<evidence type="ECO:0000256" key="3">
    <source>
        <dbReference type="ARBA" id="ARBA00022989"/>
    </source>
</evidence>
<reference evidence="8" key="1">
    <citation type="submission" date="2022-11" db="UniProtKB">
        <authorList>
            <consortium name="WormBaseParasite"/>
        </authorList>
    </citation>
    <scope>IDENTIFICATION</scope>
</reference>
<keyword evidence="4 5" id="KW-0472">Membrane</keyword>
<dbReference type="PROSITE" id="PS50262">
    <property type="entry name" value="G_PROTEIN_RECEP_F1_2"/>
    <property type="match status" value="1"/>
</dbReference>
<feature type="transmembrane region" description="Helical" evidence="5">
    <location>
        <begin position="101"/>
        <end position="118"/>
    </location>
</feature>
<dbReference type="Gene3D" id="1.20.1070.10">
    <property type="entry name" value="Rhodopsin 7-helix transmembrane proteins"/>
    <property type="match status" value="1"/>
</dbReference>
<dbReference type="SUPFAM" id="SSF81321">
    <property type="entry name" value="Family A G protein-coupled receptor-like"/>
    <property type="match status" value="1"/>
</dbReference>
<evidence type="ECO:0000256" key="1">
    <source>
        <dbReference type="ARBA" id="ARBA00004370"/>
    </source>
</evidence>
<comment type="subcellular location">
    <subcellularLocation>
        <location evidence="1">Membrane</location>
    </subcellularLocation>
</comment>
<evidence type="ECO:0000313" key="7">
    <source>
        <dbReference type="Proteomes" id="UP000887540"/>
    </source>
</evidence>
<evidence type="ECO:0000313" key="8">
    <source>
        <dbReference type="WBParaSite" id="ACRNAN_Path_1361.g5342.t1"/>
    </source>
</evidence>
<dbReference type="GO" id="GO:0016020">
    <property type="term" value="C:membrane"/>
    <property type="evidence" value="ECO:0007669"/>
    <property type="project" value="UniProtKB-SubCell"/>
</dbReference>
<proteinExistence type="predicted"/>
<dbReference type="InterPro" id="IPR017452">
    <property type="entry name" value="GPCR_Rhodpsn_7TM"/>
</dbReference>
<feature type="transmembrane region" description="Helical" evidence="5">
    <location>
        <begin position="60"/>
        <end position="89"/>
    </location>
</feature>
<name>A0A914BZK5_9BILA</name>
<organism evidence="7 8">
    <name type="scientific">Acrobeloides nanus</name>
    <dbReference type="NCBI Taxonomy" id="290746"/>
    <lineage>
        <taxon>Eukaryota</taxon>
        <taxon>Metazoa</taxon>
        <taxon>Ecdysozoa</taxon>
        <taxon>Nematoda</taxon>
        <taxon>Chromadorea</taxon>
        <taxon>Rhabditida</taxon>
        <taxon>Tylenchina</taxon>
        <taxon>Cephalobomorpha</taxon>
        <taxon>Cephaloboidea</taxon>
        <taxon>Cephalobidae</taxon>
        <taxon>Acrobeloides</taxon>
    </lineage>
</organism>
<evidence type="ECO:0000256" key="5">
    <source>
        <dbReference type="SAM" id="Phobius"/>
    </source>
</evidence>
<keyword evidence="3 5" id="KW-1133">Transmembrane helix</keyword>
<feature type="domain" description="G-protein coupled receptors family 1 profile" evidence="6">
    <location>
        <begin position="1"/>
        <end position="148"/>
    </location>
</feature>
<evidence type="ECO:0000256" key="2">
    <source>
        <dbReference type="ARBA" id="ARBA00022692"/>
    </source>
</evidence>
<evidence type="ECO:0000256" key="4">
    <source>
        <dbReference type="ARBA" id="ARBA00023136"/>
    </source>
</evidence>
<dbReference type="WBParaSite" id="ACRNAN_Path_1361.g5342.t1">
    <property type="protein sequence ID" value="ACRNAN_Path_1361.g5342.t1"/>
    <property type="gene ID" value="ACRNAN_Path_1361.g5342"/>
</dbReference>
<dbReference type="Proteomes" id="UP000887540">
    <property type="component" value="Unplaced"/>
</dbReference>